<protein>
    <submittedName>
        <fullName evidence="4">Alpha/beta hydrolase</fullName>
    </submittedName>
</protein>
<dbReference type="InterPro" id="IPR013094">
    <property type="entry name" value="AB_hydrolase_3"/>
</dbReference>
<feature type="signal peptide" evidence="2">
    <location>
        <begin position="1"/>
        <end position="23"/>
    </location>
</feature>
<evidence type="ECO:0000256" key="1">
    <source>
        <dbReference type="ARBA" id="ARBA00022801"/>
    </source>
</evidence>
<evidence type="ECO:0000313" key="5">
    <source>
        <dbReference type="Proteomes" id="UP001168528"/>
    </source>
</evidence>
<feature type="domain" description="Alpha/beta hydrolase fold-3" evidence="3">
    <location>
        <begin position="81"/>
        <end position="278"/>
    </location>
</feature>
<organism evidence="4 5">
    <name type="scientific">Rhodocytophaga aerolata</name>
    <dbReference type="NCBI Taxonomy" id="455078"/>
    <lineage>
        <taxon>Bacteria</taxon>
        <taxon>Pseudomonadati</taxon>
        <taxon>Bacteroidota</taxon>
        <taxon>Cytophagia</taxon>
        <taxon>Cytophagales</taxon>
        <taxon>Rhodocytophagaceae</taxon>
        <taxon>Rhodocytophaga</taxon>
    </lineage>
</organism>
<feature type="chain" id="PRO_5045173098" evidence="2">
    <location>
        <begin position="24"/>
        <end position="301"/>
    </location>
</feature>
<gene>
    <name evidence="4" type="ORF">Q0590_25845</name>
</gene>
<evidence type="ECO:0000313" key="4">
    <source>
        <dbReference type="EMBL" id="MDO1449727.1"/>
    </source>
</evidence>
<accession>A0ABT8RG88</accession>
<evidence type="ECO:0000259" key="3">
    <source>
        <dbReference type="Pfam" id="PF07859"/>
    </source>
</evidence>
<dbReference type="SUPFAM" id="SSF53474">
    <property type="entry name" value="alpha/beta-Hydrolases"/>
    <property type="match status" value="1"/>
</dbReference>
<dbReference type="RefSeq" id="WP_378410528.1">
    <property type="nucleotide sequence ID" value="NZ_JBHSMY010000022.1"/>
</dbReference>
<name>A0ABT8RG88_9BACT</name>
<proteinExistence type="predicted"/>
<dbReference type="InterPro" id="IPR029058">
    <property type="entry name" value="AB_hydrolase_fold"/>
</dbReference>
<reference evidence="4" key="1">
    <citation type="submission" date="2023-07" db="EMBL/GenBank/DDBJ databases">
        <title>The genome sequence of Rhodocytophaga aerolata KACC 12507.</title>
        <authorList>
            <person name="Zhang X."/>
        </authorList>
    </citation>
    <scope>NUCLEOTIDE SEQUENCE</scope>
    <source>
        <strain evidence="4">KACC 12507</strain>
    </source>
</reference>
<dbReference type="InterPro" id="IPR050300">
    <property type="entry name" value="GDXG_lipolytic_enzyme"/>
</dbReference>
<keyword evidence="2" id="KW-0732">Signal</keyword>
<dbReference type="Pfam" id="PF07859">
    <property type="entry name" value="Abhydrolase_3"/>
    <property type="match status" value="1"/>
</dbReference>
<dbReference type="EMBL" id="JAUKPO010000021">
    <property type="protein sequence ID" value="MDO1449727.1"/>
    <property type="molecule type" value="Genomic_DNA"/>
</dbReference>
<dbReference type="Gene3D" id="3.40.50.1820">
    <property type="entry name" value="alpha/beta hydrolase"/>
    <property type="match status" value="1"/>
</dbReference>
<dbReference type="PANTHER" id="PTHR48081:SF8">
    <property type="entry name" value="ALPHA_BETA HYDROLASE FOLD-3 DOMAIN-CONTAINING PROTEIN-RELATED"/>
    <property type="match status" value="1"/>
</dbReference>
<dbReference type="Proteomes" id="UP001168528">
    <property type="component" value="Unassembled WGS sequence"/>
</dbReference>
<keyword evidence="1 4" id="KW-0378">Hydrolase</keyword>
<dbReference type="GO" id="GO:0016787">
    <property type="term" value="F:hydrolase activity"/>
    <property type="evidence" value="ECO:0007669"/>
    <property type="project" value="UniProtKB-KW"/>
</dbReference>
<keyword evidence="5" id="KW-1185">Reference proteome</keyword>
<sequence length="301" mass="33878">MSTIFKLYFSLPIFLIGIASVNAQNPISDSIMTKITQERAFYETLGKSYPADNSVTVNEVTIAGVKSYWFNEKLINQKHIIVYLHGGVYALGSINSYRAMISHLAKNLNLPIVYVEYSLAPEKPFPAAKNEIFSVYSALKKKYPEHTFTIMGDSAGGGLAITLVHDCIDSKIALPKSLALLSPWIDLKTKNNSYVTKQSVDPILSKDMLHYHALLYAPNSLKEADPSELKFKQFPPVFLLVGTDEVLNDDSKNFYNYIKPIQPKSKLKEFKYQKHVWLVSHIDSKESIEAMNDIKAFISAN</sequence>
<dbReference type="PANTHER" id="PTHR48081">
    <property type="entry name" value="AB HYDROLASE SUPERFAMILY PROTEIN C4A8.06C"/>
    <property type="match status" value="1"/>
</dbReference>
<evidence type="ECO:0000256" key="2">
    <source>
        <dbReference type="SAM" id="SignalP"/>
    </source>
</evidence>
<comment type="caution">
    <text evidence="4">The sequence shown here is derived from an EMBL/GenBank/DDBJ whole genome shotgun (WGS) entry which is preliminary data.</text>
</comment>